<keyword evidence="3" id="KW-0378">Hydrolase</keyword>
<dbReference type="GO" id="GO:0016787">
    <property type="term" value="F:hydrolase activity"/>
    <property type="evidence" value="ECO:0007669"/>
    <property type="project" value="UniProtKB-KW"/>
</dbReference>
<evidence type="ECO:0000313" key="3">
    <source>
        <dbReference type="EMBL" id="MDD7913704.1"/>
    </source>
</evidence>
<reference evidence="3" key="1">
    <citation type="submission" date="2023-02" db="EMBL/GenBank/DDBJ databases">
        <title>Polaribacter ponticola sp. nov., isolated from seawater.</title>
        <authorList>
            <person name="Baek J.H."/>
            <person name="Kim J.M."/>
            <person name="Choi D.G."/>
            <person name="Jeon C.O."/>
        </authorList>
    </citation>
    <scope>NUCLEOTIDE SEQUENCE</scope>
    <source>
        <strain evidence="3">MSW5</strain>
    </source>
</reference>
<feature type="chain" id="PRO_5046154925" evidence="1">
    <location>
        <begin position="20"/>
        <end position="363"/>
    </location>
</feature>
<feature type="signal peptide" evidence="1">
    <location>
        <begin position="1"/>
        <end position="19"/>
    </location>
</feature>
<dbReference type="Proteomes" id="UP001151478">
    <property type="component" value="Unassembled WGS sequence"/>
</dbReference>
<dbReference type="SUPFAM" id="SSF56601">
    <property type="entry name" value="beta-lactamase/transpeptidase-like"/>
    <property type="match status" value="1"/>
</dbReference>
<dbReference type="RefSeq" id="WP_274270210.1">
    <property type="nucleotide sequence ID" value="NZ_JAOSLC020000002.1"/>
</dbReference>
<evidence type="ECO:0000259" key="2">
    <source>
        <dbReference type="Pfam" id="PF00144"/>
    </source>
</evidence>
<dbReference type="InterPro" id="IPR012338">
    <property type="entry name" value="Beta-lactam/transpept-like"/>
</dbReference>
<sequence length="363" mass="39990">MKTPITIILMALSIFFTNAQTSSIKNLQKSFDESTPKSIEKNNVPGIAVAILKEGKVILKKGYGYANVDKKLEVNSKTGFNIGSISKMFTAWGVMKLVEEGKLNLDAPASNYISNWKLPSSEFNSNKVTIRNLLQHTAGLSVHGYNGYEAKNELTSTVKSLSGITNPDEAVKLIMEPESKFKYSGGGYTILQLVIEEVSGKTFANYMQKNIFKPLKMKQTSFIINKRILKKSAKAYDENAKEIPLRLFNAQAAAGLHTTLNDLILFANASFSKNKVLSQKSINLLITPTKLSKGNYGMGYMAMNRFGDFTLNGHGGSNEGWHSGFMLDFASKSGIIILTNGDAGRNVLFGSLQNWAKWHSNNK</sequence>
<evidence type="ECO:0000256" key="1">
    <source>
        <dbReference type="SAM" id="SignalP"/>
    </source>
</evidence>
<dbReference type="Gene3D" id="3.40.710.10">
    <property type="entry name" value="DD-peptidase/beta-lactamase superfamily"/>
    <property type="match status" value="1"/>
</dbReference>
<dbReference type="Pfam" id="PF00144">
    <property type="entry name" value="Beta-lactamase"/>
    <property type="match status" value="1"/>
</dbReference>
<dbReference type="InterPro" id="IPR050491">
    <property type="entry name" value="AmpC-like"/>
</dbReference>
<proteinExistence type="predicted"/>
<protein>
    <submittedName>
        <fullName evidence="3">Serine hydrolase</fullName>
    </submittedName>
</protein>
<gene>
    <name evidence="3" type="ORF">N5A56_004435</name>
</gene>
<keyword evidence="1" id="KW-0732">Signal</keyword>
<dbReference type="PANTHER" id="PTHR46825">
    <property type="entry name" value="D-ALANYL-D-ALANINE-CARBOXYPEPTIDASE/ENDOPEPTIDASE AMPH"/>
    <property type="match status" value="1"/>
</dbReference>
<comment type="caution">
    <text evidence="3">The sequence shown here is derived from an EMBL/GenBank/DDBJ whole genome shotgun (WGS) entry which is preliminary data.</text>
</comment>
<dbReference type="InterPro" id="IPR001466">
    <property type="entry name" value="Beta-lactam-related"/>
</dbReference>
<evidence type="ECO:0000313" key="4">
    <source>
        <dbReference type="Proteomes" id="UP001151478"/>
    </source>
</evidence>
<accession>A0ABT5S6H8</accession>
<name>A0ABT5S6H8_9FLAO</name>
<keyword evidence="4" id="KW-1185">Reference proteome</keyword>
<dbReference type="PANTHER" id="PTHR46825:SF12">
    <property type="entry name" value="PENICILLIN-BINDING PROTEIN 4"/>
    <property type="match status" value="1"/>
</dbReference>
<feature type="domain" description="Beta-lactamase-related" evidence="2">
    <location>
        <begin position="40"/>
        <end position="343"/>
    </location>
</feature>
<dbReference type="EMBL" id="JAOSLC020000002">
    <property type="protein sequence ID" value="MDD7913704.1"/>
    <property type="molecule type" value="Genomic_DNA"/>
</dbReference>
<organism evidence="3 4">
    <name type="scientific">Polaribacter ponticola</name>
    <dbReference type="NCBI Taxonomy" id="2978475"/>
    <lineage>
        <taxon>Bacteria</taxon>
        <taxon>Pseudomonadati</taxon>
        <taxon>Bacteroidota</taxon>
        <taxon>Flavobacteriia</taxon>
        <taxon>Flavobacteriales</taxon>
        <taxon>Flavobacteriaceae</taxon>
    </lineage>
</organism>